<dbReference type="EMBL" id="LT671858">
    <property type="protein sequence ID" value="SIM59412.1"/>
    <property type="molecule type" value="Genomic_DNA"/>
</dbReference>
<keyword evidence="5" id="KW-0813">Transport</keyword>
<accession>A0A1N5UF95</accession>
<name>A0A1N5UF95_9ARCH</name>
<dbReference type="PANTHER" id="PTHR43376">
    <property type="entry name" value="OLIGOPEPTIDE TRANSPORT SYSTEM PERMEASE PROTEIN"/>
    <property type="match status" value="1"/>
</dbReference>
<evidence type="ECO:0000313" key="8">
    <source>
        <dbReference type="Proteomes" id="UP000195607"/>
    </source>
</evidence>
<organism evidence="7 8">
    <name type="scientific">Cuniculiplasma divulgatum</name>
    <dbReference type="NCBI Taxonomy" id="1673428"/>
    <lineage>
        <taxon>Archaea</taxon>
        <taxon>Methanobacteriati</taxon>
        <taxon>Thermoplasmatota</taxon>
        <taxon>Thermoplasmata</taxon>
        <taxon>Thermoplasmatales</taxon>
        <taxon>Cuniculiplasmataceae</taxon>
        <taxon>Cuniculiplasma</taxon>
    </lineage>
</organism>
<dbReference type="GO" id="GO:0005886">
    <property type="term" value="C:plasma membrane"/>
    <property type="evidence" value="ECO:0007669"/>
    <property type="project" value="UniProtKB-SubCell"/>
</dbReference>
<dbReference type="CDD" id="cd06261">
    <property type="entry name" value="TM_PBP2"/>
    <property type="match status" value="1"/>
</dbReference>
<keyword evidence="2 5" id="KW-0812">Transmembrane</keyword>
<evidence type="ECO:0000256" key="4">
    <source>
        <dbReference type="ARBA" id="ARBA00023136"/>
    </source>
</evidence>
<comment type="similarity">
    <text evidence="5">Belongs to the binding-protein-dependent transport system permease family.</text>
</comment>
<feature type="transmembrane region" description="Helical" evidence="5">
    <location>
        <begin position="151"/>
        <end position="175"/>
    </location>
</feature>
<evidence type="ECO:0000256" key="2">
    <source>
        <dbReference type="ARBA" id="ARBA00022692"/>
    </source>
</evidence>
<dbReference type="RefSeq" id="WP_148689727.1">
    <property type="nucleotide sequence ID" value="NZ_LT671858.1"/>
</dbReference>
<keyword evidence="3 5" id="KW-1133">Transmembrane helix</keyword>
<dbReference type="InterPro" id="IPR035906">
    <property type="entry name" value="MetI-like_sf"/>
</dbReference>
<dbReference type="PROSITE" id="PS50928">
    <property type="entry name" value="ABC_TM1"/>
    <property type="match status" value="1"/>
</dbReference>
<dbReference type="PANTHER" id="PTHR43376:SF1">
    <property type="entry name" value="OLIGOPEPTIDE TRANSPORT SYSTEM PERMEASE PROTEIN"/>
    <property type="match status" value="1"/>
</dbReference>
<dbReference type="SUPFAM" id="SSF161098">
    <property type="entry name" value="MetI-like"/>
    <property type="match status" value="1"/>
</dbReference>
<feature type="transmembrane region" description="Helical" evidence="5">
    <location>
        <begin position="195"/>
        <end position="222"/>
    </location>
</feature>
<dbReference type="Gene3D" id="1.10.3720.10">
    <property type="entry name" value="MetI-like"/>
    <property type="match status" value="1"/>
</dbReference>
<feature type="transmembrane region" description="Helical" evidence="5">
    <location>
        <begin position="308"/>
        <end position="330"/>
    </location>
</feature>
<proteinExistence type="inferred from homology"/>
<sequence length="339" mass="37445">MVILTAIPVKYIIKRLIIFVSVFFGALTLNFVLPRLMPGDPAEIVYEDLLKDSGGTINIAYLHQLEAEYGISTNKPIYLQYFSYLNDLFHGNLGISISFYPDPVSSILAEALPWTLFLVISAVTISFFIGNRLGRYAGINRNTGKDLLIDLFSMFMAAFPAFVLAFILLDIFSVYGKIFPIGGAYSDSVNMGFNIPFIISTMYHAVLPVGTIILTSLGGWVLGMRNNIIPNVNSDYISFSQNLGMKDYQIKSIAYRNALLPNLTGFSMSIGLSVSGVIIEESIFSYPGVGMYMITAIDNLDYPLLQGIFLMVIIAVLVGNLIVDILLGFLDPRIKQEGE</sequence>
<evidence type="ECO:0000259" key="6">
    <source>
        <dbReference type="PROSITE" id="PS50928"/>
    </source>
</evidence>
<dbReference type="Pfam" id="PF00528">
    <property type="entry name" value="BPD_transp_1"/>
    <property type="match status" value="1"/>
</dbReference>
<evidence type="ECO:0000256" key="3">
    <source>
        <dbReference type="ARBA" id="ARBA00022989"/>
    </source>
</evidence>
<feature type="transmembrane region" description="Helical" evidence="5">
    <location>
        <begin position="259"/>
        <end position="279"/>
    </location>
</feature>
<dbReference type="InterPro" id="IPR000515">
    <property type="entry name" value="MetI-like"/>
</dbReference>
<evidence type="ECO:0000313" key="7">
    <source>
        <dbReference type="EMBL" id="SIM59412.1"/>
    </source>
</evidence>
<dbReference type="AlphaFoldDB" id="A0A1N5UF95"/>
<dbReference type="GeneID" id="41588206"/>
<evidence type="ECO:0000256" key="5">
    <source>
        <dbReference type="RuleBase" id="RU363032"/>
    </source>
</evidence>
<keyword evidence="4 5" id="KW-0472">Membrane</keyword>
<comment type="subcellular location">
    <subcellularLocation>
        <location evidence="5">Cell membrane</location>
        <topology evidence="5">Multi-pass membrane protein</topology>
    </subcellularLocation>
    <subcellularLocation>
        <location evidence="1">Membrane</location>
        <topology evidence="1">Multi-pass membrane protein</topology>
    </subcellularLocation>
</comment>
<protein>
    <submittedName>
        <fullName evidence="7">PepT family ABC transporter permease</fullName>
    </submittedName>
</protein>
<evidence type="ECO:0000256" key="1">
    <source>
        <dbReference type="ARBA" id="ARBA00004141"/>
    </source>
</evidence>
<dbReference type="GO" id="GO:0055085">
    <property type="term" value="P:transmembrane transport"/>
    <property type="evidence" value="ECO:0007669"/>
    <property type="project" value="InterPro"/>
</dbReference>
<feature type="transmembrane region" description="Helical" evidence="5">
    <location>
        <begin position="12"/>
        <end position="33"/>
    </location>
</feature>
<feature type="domain" description="ABC transmembrane type-1" evidence="6">
    <location>
        <begin position="112"/>
        <end position="323"/>
    </location>
</feature>
<dbReference type="Proteomes" id="UP000195607">
    <property type="component" value="Chromosome I"/>
</dbReference>
<gene>
    <name evidence="7" type="ORF">CSP5_0937</name>
</gene>
<feature type="transmembrane region" description="Helical" evidence="5">
    <location>
        <begin position="111"/>
        <end position="130"/>
    </location>
</feature>
<reference evidence="7 8" key="1">
    <citation type="submission" date="2016-04" db="EMBL/GenBank/DDBJ databases">
        <authorList>
            <person name="Evans L.H."/>
            <person name="Alamgir A."/>
            <person name="Owens N."/>
            <person name="Weber N.D."/>
            <person name="Virtaneva K."/>
            <person name="Barbian K."/>
            <person name="Babar A."/>
            <person name="Rosenke K."/>
        </authorList>
    </citation>
    <scope>NUCLEOTIDE SEQUENCE [LARGE SCALE GENOMIC DNA]</scope>
    <source>
        <strain evidence="8">S5(T) (JCM 30642 \VKM B-2941)</strain>
    </source>
</reference>